<reference evidence="11" key="2">
    <citation type="submission" date="2016-02" db="EMBL/GenBank/DDBJ databases">
        <authorList>
            <person name="Wen L."/>
            <person name="He K."/>
            <person name="Yang H."/>
        </authorList>
    </citation>
    <scope>NUCLEOTIDE SEQUENCE [LARGE SCALE GENOMIC DNA]</scope>
    <source>
        <strain evidence="11">JCM 15929</strain>
    </source>
</reference>
<keyword evidence="3" id="KW-1003">Cell membrane</keyword>
<feature type="transmembrane region" description="Helical" evidence="7">
    <location>
        <begin position="363"/>
        <end position="388"/>
    </location>
</feature>
<gene>
    <name evidence="10" type="ORF">AXK60_15220</name>
    <name evidence="9" type="ORF">AXK61_16535</name>
</gene>
<feature type="transmembrane region" description="Helical" evidence="7">
    <location>
        <begin position="277"/>
        <end position="298"/>
    </location>
</feature>
<dbReference type="SUPFAM" id="SSF103473">
    <property type="entry name" value="MFS general substrate transporter"/>
    <property type="match status" value="1"/>
</dbReference>
<feature type="transmembrane region" description="Helical" evidence="7">
    <location>
        <begin position="87"/>
        <end position="107"/>
    </location>
</feature>
<sequence>MSGDAGGPTQRLALASPPGRWLVAAAVLGSGVAFLDGSVVNVALPAIGRDLGGGLSMLQWVLDGYLLTLSALLLLGGALGDRYDRRTVFLSGLAVFTLASIACGFAPTGEILIAARVVQGIGGALLVPNSLALIDTVIRAEDRGRAIGVWAGLSGVSSAIGPFVGGWLVDSASWRWVFLINVPLAAAALALTVRHVPRIRPTRVRGGLDVAGATCITIGLGGATFAMIEAPVQGWTPIVLLALAIGVSALAAFPVVEHRAADPLVPMHLFRSARFSGTNIVTLAVYTGLGGALFLLSLHLQTNLGYSALEAGLAFVPFTAVMALLSGRIGALAQRTGPRALMTVGPMVAGAGLALLVRVVPGAGYWGGVLPGVLVFGSGMAMTVAPLTSTVLDAVPAEYVGAASGANNAISRFAGLLAVAVLPLAVGITDPSGASLASGFARAMLVSAALCVIGGIVAFVSLRPPPGRADRAGGAG</sequence>
<comment type="subcellular location">
    <subcellularLocation>
        <location evidence="1">Cell membrane</location>
        <topology evidence="1">Multi-pass membrane protein</topology>
    </subcellularLocation>
</comment>
<evidence type="ECO:0000256" key="4">
    <source>
        <dbReference type="ARBA" id="ARBA00022692"/>
    </source>
</evidence>
<evidence type="ECO:0000259" key="8">
    <source>
        <dbReference type="PROSITE" id="PS50850"/>
    </source>
</evidence>
<evidence type="ECO:0000256" key="7">
    <source>
        <dbReference type="SAM" id="Phobius"/>
    </source>
</evidence>
<feature type="transmembrane region" description="Helical" evidence="7">
    <location>
        <begin position="304"/>
        <end position="325"/>
    </location>
</feature>
<dbReference type="InterPro" id="IPR036259">
    <property type="entry name" value="MFS_trans_sf"/>
</dbReference>
<feature type="transmembrane region" description="Helical" evidence="7">
    <location>
        <begin position="440"/>
        <end position="462"/>
    </location>
</feature>
<reference evidence="10" key="1">
    <citation type="submission" date="2016-02" db="EMBL/GenBank/DDBJ databases">
        <authorList>
            <person name="Teng J.L."/>
            <person name="Yang Y."/>
            <person name="Huang Y."/>
            <person name="Guo F."/>
            <person name="Wei W."/>
            <person name="Chen J.H."/>
            <person name="Wong S.Y."/>
            <person name="Lau S.K."/>
            <person name="Woo P.C."/>
        </authorList>
    </citation>
    <scope>NUCLEOTIDE SEQUENCE</scope>
    <source>
        <strain evidence="10">JCM 15929</strain>
    </source>
</reference>
<dbReference type="Proteomes" id="UP000070409">
    <property type="component" value="Unassembled WGS sequence"/>
</dbReference>
<feature type="transmembrane region" description="Helical" evidence="7">
    <location>
        <begin position="21"/>
        <end position="44"/>
    </location>
</feature>
<keyword evidence="5 7" id="KW-1133">Transmembrane helix</keyword>
<dbReference type="EMBL" id="LSRE01000009">
    <property type="protein sequence ID" value="KXO99453.1"/>
    <property type="molecule type" value="Genomic_DNA"/>
</dbReference>
<accession>A0A137ZYE7</accession>
<dbReference type="PANTHER" id="PTHR42718:SF42">
    <property type="entry name" value="EXPORT PROTEIN"/>
    <property type="match status" value="1"/>
</dbReference>
<feature type="transmembrane region" description="Helical" evidence="7">
    <location>
        <begin position="113"/>
        <end position="134"/>
    </location>
</feature>
<evidence type="ECO:0000256" key="3">
    <source>
        <dbReference type="ARBA" id="ARBA00022475"/>
    </source>
</evidence>
<organism evidence="10 11">
    <name type="scientific">Tsukamurella pseudospumae</name>
    <dbReference type="NCBI Taxonomy" id="239498"/>
    <lineage>
        <taxon>Bacteria</taxon>
        <taxon>Bacillati</taxon>
        <taxon>Actinomycetota</taxon>
        <taxon>Actinomycetes</taxon>
        <taxon>Mycobacteriales</taxon>
        <taxon>Tsukamurellaceae</taxon>
        <taxon>Tsukamurella</taxon>
    </lineage>
</organism>
<reference evidence="9 12" key="3">
    <citation type="submission" date="2016-02" db="EMBL/GenBank/DDBJ databases">
        <authorList>
            <person name="Teng J.L."/>
            <person name="Tang Y."/>
            <person name="Huang Y."/>
            <person name="Guo F."/>
            <person name="Wei W."/>
            <person name="Chen J.H."/>
            <person name="Wong S.Y."/>
            <person name="Lau S.K."/>
            <person name="Woo P.C."/>
        </authorList>
    </citation>
    <scope>NUCLEOTIDE SEQUENCE [LARGE SCALE GENOMIC DNA]</scope>
    <source>
        <strain evidence="9 12">JCM 13375</strain>
    </source>
</reference>
<dbReference type="PANTHER" id="PTHR42718">
    <property type="entry name" value="MAJOR FACILITATOR SUPERFAMILY MULTIDRUG TRANSPORTER MFSC"/>
    <property type="match status" value="1"/>
</dbReference>
<dbReference type="EMBL" id="LSRF01000058">
    <property type="protein sequence ID" value="KXP03204.1"/>
    <property type="molecule type" value="Genomic_DNA"/>
</dbReference>
<feature type="transmembrane region" description="Helical" evidence="7">
    <location>
        <begin position="234"/>
        <end position="256"/>
    </location>
</feature>
<dbReference type="Proteomes" id="UP000070258">
    <property type="component" value="Unassembled WGS sequence"/>
</dbReference>
<dbReference type="Gene3D" id="1.20.1720.10">
    <property type="entry name" value="Multidrug resistance protein D"/>
    <property type="match status" value="1"/>
</dbReference>
<dbReference type="Pfam" id="PF07690">
    <property type="entry name" value="MFS_1"/>
    <property type="match status" value="1"/>
</dbReference>
<keyword evidence="4 7" id="KW-0812">Transmembrane</keyword>
<dbReference type="GO" id="GO:0005886">
    <property type="term" value="C:plasma membrane"/>
    <property type="evidence" value="ECO:0007669"/>
    <property type="project" value="UniProtKB-SubCell"/>
</dbReference>
<feature type="transmembrane region" description="Helical" evidence="7">
    <location>
        <begin position="146"/>
        <end position="168"/>
    </location>
</feature>
<feature type="transmembrane region" description="Helical" evidence="7">
    <location>
        <begin position="174"/>
        <end position="196"/>
    </location>
</feature>
<feature type="domain" description="Major facilitator superfamily (MFS) profile" evidence="8">
    <location>
        <begin position="22"/>
        <end position="466"/>
    </location>
</feature>
<dbReference type="InterPro" id="IPR004638">
    <property type="entry name" value="EmrB-like"/>
</dbReference>
<feature type="transmembrane region" description="Helical" evidence="7">
    <location>
        <begin position="208"/>
        <end position="228"/>
    </location>
</feature>
<evidence type="ECO:0000256" key="6">
    <source>
        <dbReference type="ARBA" id="ARBA00023136"/>
    </source>
</evidence>
<protein>
    <submittedName>
        <fullName evidence="10">MFS transporter</fullName>
    </submittedName>
</protein>
<feature type="transmembrane region" description="Helical" evidence="7">
    <location>
        <begin position="337"/>
        <end position="357"/>
    </location>
</feature>
<dbReference type="PROSITE" id="PS50850">
    <property type="entry name" value="MFS"/>
    <property type="match status" value="1"/>
</dbReference>
<dbReference type="InterPro" id="IPR011701">
    <property type="entry name" value="MFS"/>
</dbReference>
<dbReference type="Gene3D" id="1.20.1250.20">
    <property type="entry name" value="MFS general substrate transporter like domains"/>
    <property type="match status" value="1"/>
</dbReference>
<evidence type="ECO:0000313" key="10">
    <source>
        <dbReference type="EMBL" id="KXP03204.1"/>
    </source>
</evidence>
<comment type="caution">
    <text evidence="10">The sequence shown here is derived from an EMBL/GenBank/DDBJ whole genome shotgun (WGS) entry which is preliminary data.</text>
</comment>
<proteinExistence type="predicted"/>
<keyword evidence="2" id="KW-0813">Transport</keyword>
<dbReference type="InterPro" id="IPR020846">
    <property type="entry name" value="MFS_dom"/>
</dbReference>
<feature type="transmembrane region" description="Helical" evidence="7">
    <location>
        <begin position="64"/>
        <end position="80"/>
    </location>
</feature>
<evidence type="ECO:0000256" key="2">
    <source>
        <dbReference type="ARBA" id="ARBA00022448"/>
    </source>
</evidence>
<dbReference type="GO" id="GO:0022857">
    <property type="term" value="F:transmembrane transporter activity"/>
    <property type="evidence" value="ECO:0007669"/>
    <property type="project" value="InterPro"/>
</dbReference>
<name>A0A137ZYE7_9ACTN</name>
<evidence type="ECO:0000313" key="12">
    <source>
        <dbReference type="Proteomes" id="UP000070409"/>
    </source>
</evidence>
<dbReference type="AlphaFoldDB" id="A0A137ZYE7"/>
<evidence type="ECO:0000256" key="1">
    <source>
        <dbReference type="ARBA" id="ARBA00004651"/>
    </source>
</evidence>
<keyword evidence="6 7" id="KW-0472">Membrane</keyword>
<evidence type="ECO:0000256" key="5">
    <source>
        <dbReference type="ARBA" id="ARBA00022989"/>
    </source>
</evidence>
<feature type="transmembrane region" description="Helical" evidence="7">
    <location>
        <begin position="409"/>
        <end position="428"/>
    </location>
</feature>
<evidence type="ECO:0000313" key="9">
    <source>
        <dbReference type="EMBL" id="KXO99453.1"/>
    </source>
</evidence>
<dbReference type="CDD" id="cd17321">
    <property type="entry name" value="MFS_MMR_MDR_like"/>
    <property type="match status" value="1"/>
</dbReference>
<dbReference type="NCBIfam" id="TIGR00711">
    <property type="entry name" value="efflux_EmrB"/>
    <property type="match status" value="1"/>
</dbReference>
<keyword evidence="12" id="KW-1185">Reference proteome</keyword>
<evidence type="ECO:0000313" key="11">
    <source>
        <dbReference type="Proteomes" id="UP000070258"/>
    </source>
</evidence>